<dbReference type="SUPFAM" id="SSF46955">
    <property type="entry name" value="Putative DNA-binding domain"/>
    <property type="match status" value="1"/>
</dbReference>
<reference evidence="1 2" key="1">
    <citation type="submission" date="2019-07" db="EMBL/GenBank/DDBJ databases">
        <title>Gilliamella genomes.</title>
        <authorList>
            <person name="Zheng H."/>
        </authorList>
    </citation>
    <scope>NUCLEOTIDE SEQUENCE [LARGE SCALE GENOMIC DNA]</scope>
    <source>
        <strain evidence="1 2">W8131</strain>
    </source>
</reference>
<sequence>MQLNTIPKYYSLDELALMLGCSKNTLRYNSKFPKGIQLSKRRTVYDITEVKAYLESNRVQ</sequence>
<dbReference type="InterPro" id="IPR009061">
    <property type="entry name" value="DNA-bd_dom_put_sf"/>
</dbReference>
<name>A0A556RTL8_9GAMM</name>
<evidence type="ECO:0000313" key="2">
    <source>
        <dbReference type="Proteomes" id="UP000319138"/>
    </source>
</evidence>
<dbReference type="EMBL" id="VMHL01000001">
    <property type="protein sequence ID" value="TSJ92174.1"/>
    <property type="molecule type" value="Genomic_DNA"/>
</dbReference>
<proteinExistence type="predicted"/>
<comment type="caution">
    <text evidence="1">The sequence shown here is derived from an EMBL/GenBank/DDBJ whole genome shotgun (WGS) entry which is preliminary data.</text>
</comment>
<gene>
    <name evidence="1" type="ORF">FPQ14_02690</name>
</gene>
<dbReference type="Proteomes" id="UP000319138">
    <property type="component" value="Unassembled WGS sequence"/>
</dbReference>
<accession>A0A556RTL8</accession>
<protein>
    <submittedName>
        <fullName evidence="1">Helix-turn-helix domain-containing protein</fullName>
    </submittedName>
</protein>
<dbReference type="RefSeq" id="WP_144188185.1">
    <property type="nucleotide sequence ID" value="NZ_VMHL01000001.1"/>
</dbReference>
<evidence type="ECO:0000313" key="1">
    <source>
        <dbReference type="EMBL" id="TSJ92174.1"/>
    </source>
</evidence>
<organism evidence="1 2">
    <name type="scientific">Gilliamella apicola</name>
    <dbReference type="NCBI Taxonomy" id="1196095"/>
    <lineage>
        <taxon>Bacteria</taxon>
        <taxon>Pseudomonadati</taxon>
        <taxon>Pseudomonadota</taxon>
        <taxon>Gammaproteobacteria</taxon>
        <taxon>Orbales</taxon>
        <taxon>Orbaceae</taxon>
        <taxon>Gilliamella</taxon>
    </lineage>
</organism>
<dbReference type="AlphaFoldDB" id="A0A556RTL8"/>